<reference evidence="3" key="1">
    <citation type="journal article" date="2019" name="Int. J. Syst. Evol. Microbiol.">
        <title>The Global Catalogue of Microorganisms (GCM) 10K type strain sequencing project: providing services to taxonomists for standard genome sequencing and annotation.</title>
        <authorList>
            <consortium name="The Broad Institute Genomics Platform"/>
            <consortium name="The Broad Institute Genome Sequencing Center for Infectious Disease"/>
            <person name="Wu L."/>
            <person name="Ma J."/>
        </authorList>
    </citation>
    <scope>NUCLEOTIDE SEQUENCE [LARGE SCALE GENOMIC DNA]</scope>
    <source>
        <strain evidence="3">JCM 18298</strain>
    </source>
</reference>
<evidence type="ECO:0000313" key="3">
    <source>
        <dbReference type="Proteomes" id="UP001500603"/>
    </source>
</evidence>
<sequence length="288" mass="31949">MARTSPTVAGWELMLRVREQLATRGLKANQVSKALDISGAYWSQVANYKGLLTEDKLSVLLDLLEFEPPEREELMQLREAAKGPNPYAEFSALFDDSLKRFYGLEDGAQSIRSFESSVIPGLLQTEDYIRVLMKAAVTTGRPTEVEPRVRARKKRQNRLDGPDPLQLSVVVGQAALMCVVGGPEVQRAQLRHLQELVEAHPHTLDLRIIPFDAGGSLASLNAATFHLLDFNSARLPTIGWLETAIYGEIADSSRHVEALEYLYSQVQAIALDQADSLKLIDQIARQIG</sequence>
<feature type="domain" description="HTH cro/C1-type" evidence="1">
    <location>
        <begin position="16"/>
        <end position="71"/>
    </location>
</feature>
<gene>
    <name evidence="2" type="ORF">GCM10023318_34570</name>
</gene>
<accession>A0ABP9KDP8</accession>
<evidence type="ECO:0000313" key="2">
    <source>
        <dbReference type="EMBL" id="GAA5056763.1"/>
    </source>
</evidence>
<dbReference type="RefSeq" id="WP_345496409.1">
    <property type="nucleotide sequence ID" value="NZ_BAABJM010000002.1"/>
</dbReference>
<keyword evidence="3" id="KW-1185">Reference proteome</keyword>
<dbReference type="Pfam" id="PF19054">
    <property type="entry name" value="DUF5753"/>
    <property type="match status" value="1"/>
</dbReference>
<organism evidence="2 3">
    <name type="scientific">Nocardia callitridis</name>
    <dbReference type="NCBI Taxonomy" id="648753"/>
    <lineage>
        <taxon>Bacteria</taxon>
        <taxon>Bacillati</taxon>
        <taxon>Actinomycetota</taxon>
        <taxon>Actinomycetes</taxon>
        <taxon>Mycobacteriales</taxon>
        <taxon>Nocardiaceae</taxon>
        <taxon>Nocardia</taxon>
    </lineage>
</organism>
<protein>
    <submittedName>
        <fullName evidence="2">Helix-turn-helix transcriptional regulator</fullName>
    </submittedName>
</protein>
<dbReference type="SMART" id="SM00530">
    <property type="entry name" value="HTH_XRE"/>
    <property type="match status" value="1"/>
</dbReference>
<evidence type="ECO:0000259" key="1">
    <source>
        <dbReference type="SMART" id="SM00530"/>
    </source>
</evidence>
<proteinExistence type="predicted"/>
<dbReference type="InterPro" id="IPR001387">
    <property type="entry name" value="Cro/C1-type_HTH"/>
</dbReference>
<dbReference type="Proteomes" id="UP001500603">
    <property type="component" value="Unassembled WGS sequence"/>
</dbReference>
<name>A0ABP9KDP8_9NOCA</name>
<comment type="caution">
    <text evidence="2">The sequence shown here is derived from an EMBL/GenBank/DDBJ whole genome shotgun (WGS) entry which is preliminary data.</text>
</comment>
<dbReference type="EMBL" id="BAABJM010000002">
    <property type="protein sequence ID" value="GAA5056763.1"/>
    <property type="molecule type" value="Genomic_DNA"/>
</dbReference>
<dbReference type="InterPro" id="IPR043917">
    <property type="entry name" value="DUF5753"/>
</dbReference>